<dbReference type="Gene3D" id="3.90.1150.10">
    <property type="entry name" value="Aspartate Aminotransferase, domain 1"/>
    <property type="match status" value="1"/>
</dbReference>
<dbReference type="AlphaFoldDB" id="A0A448SWW1"/>
<dbReference type="Proteomes" id="UP000281904">
    <property type="component" value="Chromosome"/>
</dbReference>
<dbReference type="GO" id="GO:0033585">
    <property type="term" value="P:L-phenylalanine biosynthetic process from chorismate via phenylpyruvate"/>
    <property type="evidence" value="ECO:0007669"/>
    <property type="project" value="TreeGrafter"/>
</dbReference>
<evidence type="ECO:0000256" key="3">
    <source>
        <dbReference type="ARBA" id="ARBA00011738"/>
    </source>
</evidence>
<dbReference type="GO" id="GO:0042802">
    <property type="term" value="F:identical protein binding"/>
    <property type="evidence" value="ECO:0007669"/>
    <property type="project" value="TreeGrafter"/>
</dbReference>
<dbReference type="InterPro" id="IPR015421">
    <property type="entry name" value="PyrdxlP-dep_Trfase_major"/>
</dbReference>
<dbReference type="EC" id="2.6.1.-" evidence="7"/>
<evidence type="ECO:0000313" key="16">
    <source>
        <dbReference type="Proteomes" id="UP000624159"/>
    </source>
</evidence>
<evidence type="ECO:0000313" key="14">
    <source>
        <dbReference type="Proteomes" id="UP000281904"/>
    </source>
</evidence>
<comment type="similarity">
    <text evidence="2 7">Belongs to the class-I pyridoxal-phosphate-dependent aminotransferase family.</text>
</comment>
<keyword evidence="4 7" id="KW-0032">Aminotransferase</keyword>
<evidence type="ECO:0000256" key="2">
    <source>
        <dbReference type="ARBA" id="ARBA00007441"/>
    </source>
</evidence>
<sequence length="396" mass="43238">MFEKIAAAPADPILGLTDIFRADARPNKINLGIGVYKDETGKTPVLTSVKKAEQYLLENETTKNYLGIEGIPAFASCTQELLFGKNSPIITDKRARTAQTPGGTGALRVAADFIANQTDAKRVWVSNPSWPNHKNVFAAAGLEVVEYNYYDAANHALDFDGLLSSLQQAQAGDVIVFHGCCHNPTGIDPTPEQWSQLAELSVSKGWLPLFDFAYQGFAKGLEEDAQGLRIFAAKHQELIVASSYSKNFGLYNERVGACTVVAADAETADRAFSQVKAAIRANYSNPPSHGAAVVATILSNDALRAIWEQELADMRQRIHRMRQLFVNTLQEKGAQQDFSFIINQNGMFSFSGLTKEQVLRLREEFGVYAVNSGRVNVAGMTPDNMAPLCEAIVAVL</sequence>
<dbReference type="NCBIfam" id="NF006719">
    <property type="entry name" value="PRK09257.1"/>
    <property type="match status" value="1"/>
</dbReference>
<dbReference type="STRING" id="61652.AXX16_3462"/>
<reference evidence="13 14" key="1">
    <citation type="submission" date="2018-12" db="EMBL/GenBank/DDBJ databases">
        <authorList>
            <consortium name="Pathogen Informatics"/>
        </authorList>
    </citation>
    <scope>NUCLEOTIDE SEQUENCE [LARGE SCALE GENOMIC DNA]</scope>
    <source>
        <strain evidence="11 14">NCTC10036</strain>
        <strain evidence="12 15">NCTC12971</strain>
        <strain evidence="10 13">NCTC9419</strain>
    </source>
</reference>
<dbReference type="CDD" id="cd00609">
    <property type="entry name" value="AAT_like"/>
    <property type="match status" value="1"/>
</dbReference>
<organism evidence="11 14">
    <name type="scientific">Serratia rubidaea</name>
    <name type="common">Serratia marinorubra</name>
    <dbReference type="NCBI Taxonomy" id="61652"/>
    <lineage>
        <taxon>Bacteria</taxon>
        <taxon>Pseudomonadati</taxon>
        <taxon>Pseudomonadota</taxon>
        <taxon>Gammaproteobacteria</taxon>
        <taxon>Enterobacterales</taxon>
        <taxon>Yersiniaceae</taxon>
        <taxon>Serratia</taxon>
    </lineage>
</organism>
<dbReference type="PANTHER" id="PTHR11879">
    <property type="entry name" value="ASPARTATE AMINOTRANSFERASE"/>
    <property type="match status" value="1"/>
</dbReference>
<evidence type="ECO:0000313" key="11">
    <source>
        <dbReference type="EMBL" id="VEI72148.1"/>
    </source>
</evidence>
<dbReference type="InterPro" id="IPR015422">
    <property type="entry name" value="PyrdxlP-dep_Trfase_small"/>
</dbReference>
<dbReference type="FunFam" id="3.90.1150.10:FF:000001">
    <property type="entry name" value="Aspartate aminotransferase"/>
    <property type="match status" value="1"/>
</dbReference>
<keyword evidence="5 7" id="KW-0808">Transferase</keyword>
<protein>
    <recommendedName>
        <fullName evidence="7">Aminotransferase</fullName>
        <ecNumber evidence="7">2.6.1.-</ecNumber>
    </recommendedName>
</protein>
<dbReference type="PROSITE" id="PS00105">
    <property type="entry name" value="AA_TRANSFER_CLASS_1"/>
    <property type="match status" value="1"/>
</dbReference>
<reference evidence="9 16" key="2">
    <citation type="submission" date="2020-11" db="EMBL/GenBank/DDBJ databases">
        <title>Enhanced detection system for hospital associated transmission using whole genome sequencing surveillance.</title>
        <authorList>
            <person name="Harrison L.H."/>
            <person name="Van Tyne D."/>
            <person name="Marsh J.W."/>
            <person name="Griffith M.P."/>
            <person name="Snyder D.J."/>
            <person name="Cooper V.S."/>
            <person name="Mustapha M."/>
        </authorList>
    </citation>
    <scope>NUCLEOTIDE SEQUENCE [LARGE SCALE GENOMIC DNA]</scope>
    <source>
        <strain evidence="9 16">SER00230</strain>
    </source>
</reference>
<dbReference type="GO" id="GO:0004838">
    <property type="term" value="F:L-tyrosine-2-oxoglutarate transaminase activity"/>
    <property type="evidence" value="ECO:0007669"/>
    <property type="project" value="TreeGrafter"/>
</dbReference>
<dbReference type="EMBL" id="LR134155">
    <property type="protein sequence ID" value="VEA72910.1"/>
    <property type="molecule type" value="Genomic_DNA"/>
</dbReference>
<dbReference type="Proteomes" id="UP000624159">
    <property type="component" value="Unassembled WGS sequence"/>
</dbReference>
<gene>
    <name evidence="11" type="primary">aspC_2</name>
    <name evidence="9" type="ORF">I5U13_02755</name>
    <name evidence="11" type="ORF">NCTC10036_04594</name>
    <name evidence="12" type="ORF">NCTC12971_01984</name>
    <name evidence="10" type="ORF">NCTC9419_04528</name>
</gene>
<evidence type="ECO:0000256" key="1">
    <source>
        <dbReference type="ARBA" id="ARBA00001933"/>
    </source>
</evidence>
<evidence type="ECO:0000313" key="15">
    <source>
        <dbReference type="Proteomes" id="UP000307968"/>
    </source>
</evidence>
<accession>A0A448SWW1</accession>
<comment type="subunit">
    <text evidence="3">Homodimer.</text>
</comment>
<dbReference type="Pfam" id="PF00155">
    <property type="entry name" value="Aminotran_1_2"/>
    <property type="match status" value="1"/>
</dbReference>
<dbReference type="Gene3D" id="3.40.640.10">
    <property type="entry name" value="Type I PLP-dependent aspartate aminotransferase-like (Major domain)"/>
    <property type="match status" value="1"/>
</dbReference>
<dbReference type="RefSeq" id="WP_054306333.1">
    <property type="nucleotide sequence ID" value="NZ_CAMIPJ010000005.1"/>
</dbReference>
<evidence type="ECO:0000313" key="12">
    <source>
        <dbReference type="EMBL" id="VTP61471.1"/>
    </source>
</evidence>
<name>A0A448SWW1_SERRU</name>
<comment type="cofactor">
    <cofactor evidence="1 7">
        <name>pyridoxal 5'-phosphate</name>
        <dbReference type="ChEBI" id="CHEBI:597326"/>
    </cofactor>
</comment>
<evidence type="ECO:0000313" key="9">
    <source>
        <dbReference type="EMBL" id="MBH1928587.1"/>
    </source>
</evidence>
<evidence type="ECO:0000313" key="10">
    <source>
        <dbReference type="EMBL" id="VEA72910.1"/>
    </source>
</evidence>
<dbReference type="EMBL" id="LR134493">
    <property type="protein sequence ID" value="VEI72148.1"/>
    <property type="molecule type" value="Genomic_DNA"/>
</dbReference>
<dbReference type="KEGG" id="srz:AXX16_3462"/>
<evidence type="ECO:0000256" key="5">
    <source>
        <dbReference type="ARBA" id="ARBA00022679"/>
    </source>
</evidence>
<keyword evidence="16" id="KW-1185">Reference proteome</keyword>
<dbReference type="GO" id="GO:0005829">
    <property type="term" value="C:cytosol"/>
    <property type="evidence" value="ECO:0007669"/>
    <property type="project" value="TreeGrafter"/>
</dbReference>
<dbReference type="PANTHER" id="PTHR11879:SF22">
    <property type="entry name" value="ASPARTATE AMINOTRANSFERASE, MITOCHONDRIAL"/>
    <property type="match status" value="1"/>
</dbReference>
<dbReference type="FunFam" id="3.40.640.10:FF:000015">
    <property type="entry name" value="Aspartate aminotransferase"/>
    <property type="match status" value="1"/>
</dbReference>
<feature type="domain" description="Aminotransferase class I/classII large" evidence="8">
    <location>
        <begin position="27"/>
        <end position="392"/>
    </location>
</feature>
<dbReference type="SUPFAM" id="SSF53383">
    <property type="entry name" value="PLP-dependent transferases"/>
    <property type="match status" value="1"/>
</dbReference>
<dbReference type="GeneID" id="61765145"/>
<dbReference type="InterPro" id="IPR015424">
    <property type="entry name" value="PyrdxlP-dep_Trfase"/>
</dbReference>
<dbReference type="EMBL" id="JADULK010000001">
    <property type="protein sequence ID" value="MBH1928587.1"/>
    <property type="molecule type" value="Genomic_DNA"/>
</dbReference>
<dbReference type="Proteomes" id="UP000307968">
    <property type="component" value="Chromosome"/>
</dbReference>
<keyword evidence="6" id="KW-0663">Pyridoxal phosphate</keyword>
<dbReference type="GO" id="GO:0030170">
    <property type="term" value="F:pyridoxal phosphate binding"/>
    <property type="evidence" value="ECO:0007669"/>
    <property type="project" value="InterPro"/>
</dbReference>
<dbReference type="EMBL" id="LR590463">
    <property type="protein sequence ID" value="VTP61471.1"/>
    <property type="molecule type" value="Genomic_DNA"/>
</dbReference>
<evidence type="ECO:0000256" key="7">
    <source>
        <dbReference type="RuleBase" id="RU000481"/>
    </source>
</evidence>
<dbReference type="GO" id="GO:0004069">
    <property type="term" value="F:L-aspartate:2-oxoglutarate aminotransferase activity"/>
    <property type="evidence" value="ECO:0007669"/>
    <property type="project" value="TreeGrafter"/>
</dbReference>
<evidence type="ECO:0000259" key="8">
    <source>
        <dbReference type="Pfam" id="PF00155"/>
    </source>
</evidence>
<evidence type="ECO:0000256" key="4">
    <source>
        <dbReference type="ARBA" id="ARBA00022576"/>
    </source>
</evidence>
<dbReference type="InterPro" id="IPR004838">
    <property type="entry name" value="NHTrfase_class1_PyrdxlP-BS"/>
</dbReference>
<dbReference type="PRINTS" id="PR00799">
    <property type="entry name" value="TRANSAMINASE"/>
</dbReference>
<dbReference type="InterPro" id="IPR004839">
    <property type="entry name" value="Aminotransferase_I/II_large"/>
</dbReference>
<dbReference type="Proteomes" id="UP000271603">
    <property type="component" value="Chromosome"/>
</dbReference>
<evidence type="ECO:0000256" key="6">
    <source>
        <dbReference type="ARBA" id="ARBA00022898"/>
    </source>
</evidence>
<evidence type="ECO:0000313" key="13">
    <source>
        <dbReference type="Proteomes" id="UP000271603"/>
    </source>
</evidence>
<dbReference type="InterPro" id="IPR000796">
    <property type="entry name" value="Asp_trans"/>
</dbReference>
<proteinExistence type="inferred from homology"/>